<dbReference type="PANTHER" id="PTHR12981">
    <property type="entry name" value="ZINC FINGER PROTEIN-LIKE 1"/>
    <property type="match status" value="1"/>
</dbReference>
<protein>
    <recommendedName>
        <fullName evidence="2 3">Zinc finger protein-like 1</fullName>
    </recommendedName>
</protein>
<dbReference type="PANTHER" id="PTHR12981:SF0">
    <property type="entry name" value="ZINC FINGER PROTEIN-LIKE 1"/>
    <property type="match status" value="1"/>
</dbReference>
<sequence length="162" mass="17440">MGPYGSLWGSIGPYVSPCVSMGRCAARVAIPLPPAKRRCLADVVHWRCLCIRCRSLPPLTAPAGFRCPTCAAPLFPPPDTRGPVADALRSRLAAVSWARPGLGLPLLEDAEPEPEETDSSEWGGGSGERPQKPKNPKGPQRDPKNPKGPQRDPKKPNRPQKP</sequence>
<dbReference type="InterPro" id="IPR058730">
    <property type="entry name" value="U-box_ZFPL1-like"/>
</dbReference>
<accession>A0A669QQ70</accession>
<evidence type="ECO:0000313" key="7">
    <source>
        <dbReference type="Proteomes" id="UP000472261"/>
    </source>
</evidence>
<dbReference type="Ensembl" id="ENSPCLT00000031830.1">
    <property type="protein sequence ID" value="ENSPCLP00000022919.1"/>
    <property type="gene ID" value="ENSPCLG00000020219.1"/>
</dbReference>
<evidence type="ECO:0000313" key="6">
    <source>
        <dbReference type="Ensembl" id="ENSPCLP00000022919.1"/>
    </source>
</evidence>
<keyword evidence="7" id="KW-1185">Reference proteome</keyword>
<evidence type="ECO:0000259" key="5">
    <source>
        <dbReference type="Pfam" id="PF25998"/>
    </source>
</evidence>
<evidence type="ECO:0000256" key="3">
    <source>
        <dbReference type="RuleBase" id="RU369078"/>
    </source>
</evidence>
<feature type="compositionally biased region" description="Acidic residues" evidence="4">
    <location>
        <begin position="108"/>
        <end position="119"/>
    </location>
</feature>
<proteinExistence type="inferred from homology"/>
<keyword evidence="3" id="KW-0931">ER-Golgi transport</keyword>
<comment type="subcellular location">
    <subcellularLocation>
        <location evidence="1 3">Golgi apparatus</location>
        <location evidence="1 3">cis-Golgi network membrane</location>
        <topology evidence="1 3">Single-pass membrane protein</topology>
    </subcellularLocation>
</comment>
<keyword evidence="3" id="KW-0813">Transport</keyword>
<feature type="domain" description="ZFPL1-like U-box" evidence="5">
    <location>
        <begin position="39"/>
        <end position="82"/>
    </location>
</feature>
<evidence type="ECO:0000256" key="2">
    <source>
        <dbReference type="ARBA" id="ARBA00022409"/>
    </source>
</evidence>
<dbReference type="Pfam" id="PF25998">
    <property type="entry name" value="U-box_ZFPL1"/>
    <property type="match status" value="1"/>
</dbReference>
<dbReference type="GO" id="GO:0005794">
    <property type="term" value="C:Golgi apparatus"/>
    <property type="evidence" value="ECO:0007669"/>
    <property type="project" value="UniProtKB-SubCell"/>
</dbReference>
<organism evidence="6 7">
    <name type="scientific">Phasianus colchicus</name>
    <name type="common">Common pheasant</name>
    <dbReference type="NCBI Taxonomy" id="9054"/>
    <lineage>
        <taxon>Eukaryota</taxon>
        <taxon>Metazoa</taxon>
        <taxon>Chordata</taxon>
        <taxon>Craniata</taxon>
        <taxon>Vertebrata</taxon>
        <taxon>Euteleostomi</taxon>
        <taxon>Archelosauria</taxon>
        <taxon>Archosauria</taxon>
        <taxon>Dinosauria</taxon>
        <taxon>Saurischia</taxon>
        <taxon>Theropoda</taxon>
        <taxon>Coelurosauria</taxon>
        <taxon>Aves</taxon>
        <taxon>Neognathae</taxon>
        <taxon>Galloanserae</taxon>
        <taxon>Galliformes</taxon>
        <taxon>Phasianidae</taxon>
        <taxon>Phasianinae</taxon>
        <taxon>Phasianus</taxon>
    </lineage>
</organism>
<feature type="region of interest" description="Disordered" evidence="4">
    <location>
        <begin position="103"/>
        <end position="162"/>
    </location>
</feature>
<keyword evidence="3" id="KW-0863">Zinc-finger</keyword>
<feature type="compositionally biased region" description="Basic and acidic residues" evidence="4">
    <location>
        <begin position="139"/>
        <end position="155"/>
    </location>
</feature>
<dbReference type="InterPro" id="IPR039043">
    <property type="entry name" value="ZFPL1"/>
</dbReference>
<dbReference type="OMA" id="NPKGPQR"/>
<reference evidence="6" key="2">
    <citation type="submission" date="2025-09" db="UniProtKB">
        <authorList>
            <consortium name="Ensembl"/>
        </authorList>
    </citation>
    <scope>IDENTIFICATION</scope>
</reference>
<keyword evidence="3" id="KW-0479">Metal-binding</keyword>
<evidence type="ECO:0000256" key="4">
    <source>
        <dbReference type="SAM" id="MobiDB-lite"/>
    </source>
</evidence>
<dbReference type="Proteomes" id="UP000472261">
    <property type="component" value="Unplaced"/>
</dbReference>
<reference evidence="6" key="1">
    <citation type="submission" date="2025-08" db="UniProtKB">
        <authorList>
            <consortium name="Ensembl"/>
        </authorList>
    </citation>
    <scope>IDENTIFICATION</scope>
</reference>
<dbReference type="AlphaFoldDB" id="A0A669QQ70"/>
<comment type="similarity">
    <text evidence="3">Belongs to the ZFPL1 family.</text>
</comment>
<keyword evidence="3" id="KW-0862">Zinc</keyword>
<dbReference type="GO" id="GO:0016192">
    <property type="term" value="P:vesicle-mediated transport"/>
    <property type="evidence" value="ECO:0007669"/>
    <property type="project" value="UniProtKB-KW"/>
</dbReference>
<evidence type="ECO:0000256" key="1">
    <source>
        <dbReference type="ARBA" id="ARBA00004612"/>
    </source>
</evidence>
<name>A0A669QQ70_PHACC</name>
<comment type="domain">
    <text evidence="3">The B box-type and RING-type zinc fingers although degenerate play a central role in function of the protein.</text>
</comment>
<dbReference type="GO" id="GO:0008270">
    <property type="term" value="F:zinc ion binding"/>
    <property type="evidence" value="ECO:0007669"/>
    <property type="project" value="UniProtKB-UniRule"/>
</dbReference>
<keyword evidence="3" id="KW-0333">Golgi apparatus</keyword>
<comment type="function">
    <text evidence="3">Required for cis-Golgi integrity and efficient ER to Golgi transport.</text>
</comment>